<dbReference type="SMART" id="SM00149">
    <property type="entry name" value="PLCYc"/>
    <property type="match status" value="1"/>
</dbReference>
<dbReference type="PANTHER" id="PTHR10336:SF36">
    <property type="entry name" value="1-PHOSPHATIDYLINOSITOL 4,5-BISPHOSPHATE PHOSPHODIESTERASE BETA-4"/>
    <property type="match status" value="1"/>
</dbReference>
<dbReference type="GO" id="GO:0046488">
    <property type="term" value="P:phosphatidylinositol metabolic process"/>
    <property type="evidence" value="ECO:0007669"/>
    <property type="project" value="TreeGrafter"/>
</dbReference>
<dbReference type="InterPro" id="IPR001192">
    <property type="entry name" value="PI-PLC_fam"/>
</dbReference>
<evidence type="ECO:0000313" key="7">
    <source>
        <dbReference type="EMBL" id="KAK0410350.1"/>
    </source>
</evidence>
<dbReference type="Gene3D" id="2.60.40.150">
    <property type="entry name" value="C2 domain"/>
    <property type="match status" value="1"/>
</dbReference>
<evidence type="ECO:0000256" key="2">
    <source>
        <dbReference type="ARBA" id="ARBA00022801"/>
    </source>
</evidence>
<reference evidence="7" key="1">
    <citation type="submission" date="2023-06" db="EMBL/GenBank/DDBJ databases">
        <title>Genomic analysis of the entomopathogenic nematode Steinernema hermaphroditum.</title>
        <authorList>
            <person name="Schwarz E.M."/>
            <person name="Heppert J.K."/>
            <person name="Baniya A."/>
            <person name="Schwartz H.T."/>
            <person name="Tan C.-H."/>
            <person name="Antoshechkin I."/>
            <person name="Sternberg P.W."/>
            <person name="Goodrich-Blair H."/>
            <person name="Dillman A.R."/>
        </authorList>
    </citation>
    <scope>NUCLEOTIDE SEQUENCE</scope>
    <source>
        <strain evidence="7">PS9179</strain>
        <tissue evidence="7">Whole animal</tissue>
    </source>
</reference>
<name>A0AA39HQS9_9BILA</name>
<dbReference type="EC" id="3.1.4.11" evidence="1 5"/>
<dbReference type="PROSITE" id="PS50008">
    <property type="entry name" value="PIPLC_Y_DOMAIN"/>
    <property type="match status" value="1"/>
</dbReference>
<feature type="domain" description="PI-PLC Y-box" evidence="6">
    <location>
        <begin position="517"/>
        <end position="586"/>
    </location>
</feature>
<dbReference type="GO" id="GO:0016042">
    <property type="term" value="P:lipid catabolic process"/>
    <property type="evidence" value="ECO:0007669"/>
    <property type="project" value="UniProtKB-KW"/>
</dbReference>
<dbReference type="Pfam" id="PF00387">
    <property type="entry name" value="PI-PLC-Y"/>
    <property type="match status" value="1"/>
</dbReference>
<gene>
    <name evidence="7" type="ORF">QR680_005081</name>
</gene>
<evidence type="ECO:0000259" key="6">
    <source>
        <dbReference type="PROSITE" id="PS50008"/>
    </source>
</evidence>
<dbReference type="GO" id="GO:0048015">
    <property type="term" value="P:phosphatidylinositol-mediated signaling"/>
    <property type="evidence" value="ECO:0007669"/>
    <property type="project" value="TreeGrafter"/>
</dbReference>
<dbReference type="InterPro" id="IPR000909">
    <property type="entry name" value="PLipase_C_PInositol-sp_X_dom"/>
</dbReference>
<keyword evidence="3 5" id="KW-0442">Lipid degradation</keyword>
<dbReference type="Pfam" id="PF00388">
    <property type="entry name" value="PI-PLC-X"/>
    <property type="match status" value="1"/>
</dbReference>
<evidence type="ECO:0000256" key="4">
    <source>
        <dbReference type="ARBA" id="ARBA00023098"/>
    </source>
</evidence>
<comment type="catalytic activity">
    <reaction evidence="5">
        <text>a 1,2-diacyl-sn-glycero-3-phospho-(1D-myo-inositol-4,5-bisphosphate) + H2O = 1D-myo-inositol 1,4,5-trisphosphate + a 1,2-diacyl-sn-glycerol + H(+)</text>
        <dbReference type="Rhea" id="RHEA:33179"/>
        <dbReference type="ChEBI" id="CHEBI:15377"/>
        <dbReference type="ChEBI" id="CHEBI:15378"/>
        <dbReference type="ChEBI" id="CHEBI:17815"/>
        <dbReference type="ChEBI" id="CHEBI:58456"/>
        <dbReference type="ChEBI" id="CHEBI:203600"/>
        <dbReference type="EC" id="3.1.4.11"/>
    </reaction>
</comment>
<dbReference type="InterPro" id="IPR035892">
    <property type="entry name" value="C2_domain_sf"/>
</dbReference>
<keyword evidence="2 5" id="KW-0378">Hydrolase</keyword>
<sequence>MTTLPDETFVEGEAFQFKHGSTWVAVRLRSDPDGSILYWTGENISEFVFFDDVVDVRVQRFLQETESSTPLYSYSLTVVLSTDMVKVDEFALCDIRKPIVDIWADFIFSWSSASKRRYCGLLHHFKKALAPSRFVFFREKELLDIYTVADVVLPNMRNSAPYSHLVNALFTGKPFQKKKAIRKDHVTDRNLSEMVVAATELLQNPLLLEYFEELSEGASNLPFETLRAVLNRPNPSVSSGVRFSDAEVSEIFREFASDAVSFGFESFLHLLLSNHGADLFSADLEFRADSMDFPLSHYFVNTCVSNQNLFSSFEKADCSLEAYRQILLAGFRSIHLVCHPHEGEIVVRAGPSVAILGGEAASLEDFCAVIRAYAFRTTEMPLVIHLEHHCSLAQQRRIAAVLVDVFGNLLLKEPVADHLLEPDVALPSPSALRKKILISGKKKKPSQPDAEKGLELDDLYVYLQLESHPAKPGGCTVEYREFHKKNSMLSVVPTDHYKIRSDFHSIEKAKYGNWYEQYNVHNMTRIWPDGAVVGVNVNPELYWASGCQMVAMAVLHPEISRPFQLNQTLFEENGRCGFVLKPECLRSADVAVDYKGWTIPGVRSVRVEVEVLSALFLSTLGVNKTMKTLSTQVQVDLYDTFNDHCVGKKRNRTAVVKHNSVNPAYVDDSAKRTVFVFEKVGDSVVLEGKQPEGIPMIQVIKPEFAFLHFTVITNSGKEIAQRFMPVHRIRQGMNLVILRSETNQWIGPASVLVRFSVR</sequence>
<dbReference type="Gene3D" id="2.30.29.240">
    <property type="match status" value="1"/>
</dbReference>
<dbReference type="Proteomes" id="UP001175271">
    <property type="component" value="Unassembled WGS sequence"/>
</dbReference>
<dbReference type="SUPFAM" id="SSF49562">
    <property type="entry name" value="C2 domain (Calcium/lipid-binding domain, CaLB)"/>
    <property type="match status" value="1"/>
</dbReference>
<dbReference type="Gene3D" id="3.20.20.190">
    <property type="entry name" value="Phosphatidylinositol (PI) phosphodiesterase"/>
    <property type="match status" value="1"/>
</dbReference>
<evidence type="ECO:0000313" key="8">
    <source>
        <dbReference type="Proteomes" id="UP001175271"/>
    </source>
</evidence>
<organism evidence="7 8">
    <name type="scientific">Steinernema hermaphroditum</name>
    <dbReference type="NCBI Taxonomy" id="289476"/>
    <lineage>
        <taxon>Eukaryota</taxon>
        <taxon>Metazoa</taxon>
        <taxon>Ecdysozoa</taxon>
        <taxon>Nematoda</taxon>
        <taxon>Chromadorea</taxon>
        <taxon>Rhabditida</taxon>
        <taxon>Tylenchina</taxon>
        <taxon>Panagrolaimomorpha</taxon>
        <taxon>Strongyloidoidea</taxon>
        <taxon>Steinernematidae</taxon>
        <taxon>Steinernema</taxon>
    </lineage>
</organism>
<evidence type="ECO:0000256" key="5">
    <source>
        <dbReference type="RuleBase" id="RU361133"/>
    </source>
</evidence>
<evidence type="ECO:0000256" key="3">
    <source>
        <dbReference type="ARBA" id="ARBA00022963"/>
    </source>
</evidence>
<evidence type="ECO:0000256" key="1">
    <source>
        <dbReference type="ARBA" id="ARBA00012368"/>
    </source>
</evidence>
<dbReference type="GO" id="GO:0004435">
    <property type="term" value="F:phosphatidylinositol-4,5-bisphosphate phospholipase C activity"/>
    <property type="evidence" value="ECO:0007669"/>
    <property type="project" value="UniProtKB-EC"/>
</dbReference>
<dbReference type="GO" id="GO:0051209">
    <property type="term" value="P:release of sequestered calcium ion into cytosol"/>
    <property type="evidence" value="ECO:0007669"/>
    <property type="project" value="TreeGrafter"/>
</dbReference>
<dbReference type="PANTHER" id="PTHR10336">
    <property type="entry name" value="PHOSPHOINOSITIDE-SPECIFIC PHOSPHOLIPASE C FAMILY PROTEIN"/>
    <property type="match status" value="1"/>
</dbReference>
<dbReference type="AlphaFoldDB" id="A0AA39HQS9"/>
<dbReference type="InterPro" id="IPR017946">
    <property type="entry name" value="PLC-like_Pdiesterase_TIM-brl"/>
</dbReference>
<proteinExistence type="predicted"/>
<dbReference type="SMART" id="SM00148">
    <property type="entry name" value="PLCXc"/>
    <property type="match status" value="1"/>
</dbReference>
<keyword evidence="8" id="KW-1185">Reference proteome</keyword>
<dbReference type="SUPFAM" id="SSF50729">
    <property type="entry name" value="PH domain-like"/>
    <property type="match status" value="1"/>
</dbReference>
<dbReference type="PRINTS" id="PR00390">
    <property type="entry name" value="PHPHLIPASEC"/>
</dbReference>
<dbReference type="InterPro" id="IPR001711">
    <property type="entry name" value="PLipase_C_Pinositol-sp_Y"/>
</dbReference>
<dbReference type="EMBL" id="JAUCMV010000003">
    <property type="protein sequence ID" value="KAK0410350.1"/>
    <property type="molecule type" value="Genomic_DNA"/>
</dbReference>
<accession>A0AA39HQS9</accession>
<comment type="caution">
    <text evidence="7">The sequence shown here is derived from an EMBL/GenBank/DDBJ whole genome shotgun (WGS) entry which is preliminary data.</text>
</comment>
<keyword evidence="4 5" id="KW-0443">Lipid metabolism</keyword>
<dbReference type="SUPFAM" id="SSF51695">
    <property type="entry name" value="PLC-like phosphodiesterases"/>
    <property type="match status" value="1"/>
</dbReference>
<protein>
    <recommendedName>
        <fullName evidence="1 5">Phosphoinositide phospholipase C</fullName>
        <ecNumber evidence="1 5">3.1.4.11</ecNumber>
    </recommendedName>
</protein>
<dbReference type="PROSITE" id="PS50007">
    <property type="entry name" value="PIPLC_X_DOMAIN"/>
    <property type="match status" value="1"/>
</dbReference>